<accession>A0ABX5LKR0</accession>
<evidence type="ECO:0000256" key="1">
    <source>
        <dbReference type="SAM" id="SignalP"/>
    </source>
</evidence>
<dbReference type="PROSITE" id="PS51257">
    <property type="entry name" value="PROKAR_LIPOPROTEIN"/>
    <property type="match status" value="1"/>
</dbReference>
<feature type="signal peptide" evidence="1">
    <location>
        <begin position="1"/>
        <end position="19"/>
    </location>
</feature>
<dbReference type="Proteomes" id="UP000245523">
    <property type="component" value="Unassembled WGS sequence"/>
</dbReference>
<dbReference type="EMBL" id="QGHD01000041">
    <property type="protein sequence ID" value="PWK89645.1"/>
    <property type="molecule type" value="Genomic_DNA"/>
</dbReference>
<proteinExistence type="predicted"/>
<feature type="chain" id="PRO_5046247558" evidence="1">
    <location>
        <begin position="20"/>
        <end position="147"/>
    </location>
</feature>
<keyword evidence="3" id="KW-1185">Reference proteome</keyword>
<reference evidence="2 3" key="1">
    <citation type="submission" date="2018-05" db="EMBL/GenBank/DDBJ databases">
        <title>Animal gut microbial communities from fecal samples from Wisconsin, USA.</title>
        <authorList>
            <person name="Neumann A."/>
        </authorList>
    </citation>
    <scope>NUCLEOTIDE SEQUENCE [LARGE SCALE GENOMIC DNA]</scope>
    <source>
        <strain evidence="2 3">UWS4</strain>
    </source>
</reference>
<dbReference type="RefSeq" id="WP_109587853.1">
    <property type="nucleotide sequence ID" value="NZ_QGHD01000041.1"/>
</dbReference>
<keyword evidence="1" id="KW-0732">Signal</keyword>
<evidence type="ECO:0000313" key="2">
    <source>
        <dbReference type="EMBL" id="PWK89645.1"/>
    </source>
</evidence>
<gene>
    <name evidence="2" type="ORF">B0H50_1419</name>
</gene>
<comment type="caution">
    <text evidence="2">The sequence shown here is derived from an EMBL/GenBank/DDBJ whole genome shotgun (WGS) entry which is preliminary data.</text>
</comment>
<protein>
    <submittedName>
        <fullName evidence="2">Uncharacterized protein</fullName>
    </submittedName>
</protein>
<evidence type="ECO:0000313" key="3">
    <source>
        <dbReference type="Proteomes" id="UP000245523"/>
    </source>
</evidence>
<name>A0ABX5LKR0_9BACT</name>
<sequence>MKNLTWLIALMAMAFFACSSEPASIVTGKEFIQNRSAVADTASIFHSSDPFVMQLRYGKAFDFAKVKWEIVDANGKVVSSKTSAVNNKQDSYTVIVSSVRHGGIARAAEIFRAKEGTFTIRFTNADAGTPILEKQVQVVLNSQKIGE</sequence>
<organism evidence="2 3">
    <name type="scientific">Hallerella porci</name>
    <dbReference type="NCBI Taxonomy" id="1945871"/>
    <lineage>
        <taxon>Bacteria</taxon>
        <taxon>Pseudomonadati</taxon>
        <taxon>Fibrobacterota</taxon>
        <taxon>Fibrobacteria</taxon>
        <taxon>Fibrobacterales</taxon>
        <taxon>Fibrobacteraceae</taxon>
        <taxon>Hallerella</taxon>
    </lineage>
</organism>